<accession>A0A238JL05</accession>
<keyword evidence="2" id="KW-1185">Reference proteome</keyword>
<dbReference type="AlphaFoldDB" id="A0A238JL05"/>
<organism evidence="1 2">
    <name type="scientific">Pelagimonas phthalicica</name>
    <dbReference type="NCBI Taxonomy" id="1037362"/>
    <lineage>
        <taxon>Bacteria</taxon>
        <taxon>Pseudomonadati</taxon>
        <taxon>Pseudomonadota</taxon>
        <taxon>Alphaproteobacteria</taxon>
        <taxon>Rhodobacterales</taxon>
        <taxon>Roseobacteraceae</taxon>
        <taxon>Pelagimonas</taxon>
    </lineage>
</organism>
<proteinExistence type="predicted"/>
<dbReference type="Proteomes" id="UP000225972">
    <property type="component" value="Unassembled WGS sequence"/>
</dbReference>
<gene>
    <name evidence="1" type="ORF">TRP8649_04620</name>
</gene>
<evidence type="ECO:0000313" key="1">
    <source>
        <dbReference type="EMBL" id="SMX30476.1"/>
    </source>
</evidence>
<sequence length="334" mass="37747">MPRKRLADVLKNRPKGSPLPDDLASLFVLWAKAIDDFAKDGGRALIKQGDELLKEVIEATDQTRYILKRFYQALETRMGKEAVKLFSDLTQAQWREIILLSMRYVQTFIWPRTGLSRSGAINALKGFINELLFFATKTYRDEVATAFTRAQDLADKLEVPDDLFNLRRYDDVIARTVDGAGKVSNEALGDGILGFEHDDILYVLTVFEMKSPSNRRHLLKGPVDTAEKLAAVEEDVDGVVRLLTAREGQISRDVERLAEADLFVDGVEILEGRLKFDPDITHFVGVMPKGKMLIDGDVDALQKIWKNFRQVEQTIPDEAIRVLAKELLRILSGK</sequence>
<name>A0A238JL05_9RHOB</name>
<dbReference type="RefSeq" id="WP_099249588.1">
    <property type="nucleotide sequence ID" value="NZ_FXXP01000005.1"/>
</dbReference>
<evidence type="ECO:0000313" key="2">
    <source>
        <dbReference type="Proteomes" id="UP000225972"/>
    </source>
</evidence>
<protein>
    <submittedName>
        <fullName evidence="1">Uncharacterized protein</fullName>
    </submittedName>
</protein>
<reference evidence="2" key="1">
    <citation type="submission" date="2017-05" db="EMBL/GenBank/DDBJ databases">
        <authorList>
            <person name="Rodrigo-Torres L."/>
            <person name="Arahal R. D."/>
            <person name="Lucena T."/>
        </authorList>
    </citation>
    <scope>NUCLEOTIDE SEQUENCE [LARGE SCALE GENOMIC DNA]</scope>
    <source>
        <strain evidence="2">CECT 8649</strain>
    </source>
</reference>
<dbReference type="EMBL" id="FXXP01000005">
    <property type="protein sequence ID" value="SMX30476.1"/>
    <property type="molecule type" value="Genomic_DNA"/>
</dbReference>